<accession>A0ABV7CV59</accession>
<dbReference type="PIRSF" id="PIRSF004553">
    <property type="entry name" value="CHP00095"/>
    <property type="match status" value="1"/>
</dbReference>
<dbReference type="RefSeq" id="WP_390271214.1">
    <property type="nucleotide sequence ID" value="NZ_JBHRSA010000034.1"/>
</dbReference>
<dbReference type="CDD" id="cd02440">
    <property type="entry name" value="AdoMet_MTases"/>
    <property type="match status" value="1"/>
</dbReference>
<proteinExistence type="predicted"/>
<dbReference type="EC" id="2.1.1.171" evidence="3"/>
<dbReference type="NCBIfam" id="TIGR00095">
    <property type="entry name" value="16S rRNA (guanine(966)-N(2))-methyltransferase RsmD"/>
    <property type="match status" value="1"/>
</dbReference>
<organism evidence="3 4">
    <name type="scientific">Virgibacillus xinjiangensis</name>
    <dbReference type="NCBI Taxonomy" id="393090"/>
    <lineage>
        <taxon>Bacteria</taxon>
        <taxon>Bacillati</taxon>
        <taxon>Bacillota</taxon>
        <taxon>Bacilli</taxon>
        <taxon>Bacillales</taxon>
        <taxon>Bacillaceae</taxon>
        <taxon>Virgibacillus</taxon>
    </lineage>
</organism>
<keyword evidence="1 3" id="KW-0489">Methyltransferase</keyword>
<comment type="caution">
    <text evidence="3">The sequence shown here is derived from an EMBL/GenBank/DDBJ whole genome shotgun (WGS) entry which is preliminary data.</text>
</comment>
<dbReference type="Proteomes" id="UP001595279">
    <property type="component" value="Unassembled WGS sequence"/>
</dbReference>
<reference evidence="4" key="1">
    <citation type="journal article" date="2019" name="Int. J. Syst. Evol. Microbiol.">
        <title>The Global Catalogue of Microorganisms (GCM) 10K type strain sequencing project: providing services to taxonomists for standard genome sequencing and annotation.</title>
        <authorList>
            <consortium name="The Broad Institute Genomics Platform"/>
            <consortium name="The Broad Institute Genome Sequencing Center for Infectious Disease"/>
            <person name="Wu L."/>
            <person name="Ma J."/>
        </authorList>
    </citation>
    <scope>NUCLEOTIDE SEQUENCE [LARGE SCALE GENOMIC DNA]</scope>
    <source>
        <strain evidence="4">KCTC 13128</strain>
    </source>
</reference>
<dbReference type="Pfam" id="PF03602">
    <property type="entry name" value="Cons_hypoth95"/>
    <property type="match status" value="1"/>
</dbReference>
<dbReference type="InterPro" id="IPR004398">
    <property type="entry name" value="RNA_MeTrfase_RsmD"/>
</dbReference>
<evidence type="ECO:0000256" key="2">
    <source>
        <dbReference type="ARBA" id="ARBA00022679"/>
    </source>
</evidence>
<keyword evidence="4" id="KW-1185">Reference proteome</keyword>
<dbReference type="PANTHER" id="PTHR43542:SF1">
    <property type="entry name" value="METHYLTRANSFERASE"/>
    <property type="match status" value="1"/>
</dbReference>
<dbReference type="GO" id="GO:0052913">
    <property type="term" value="F:16S rRNA (guanine(966)-N(2))-methyltransferase activity"/>
    <property type="evidence" value="ECO:0007669"/>
    <property type="project" value="UniProtKB-EC"/>
</dbReference>
<dbReference type="Gene3D" id="3.40.50.150">
    <property type="entry name" value="Vaccinia Virus protein VP39"/>
    <property type="match status" value="1"/>
</dbReference>
<sequence length="184" mass="20448">MRVIAGEHKGRQLKAVTGKSTRPTTDKVKEAVYQIMGPFFQGGAVLDLFAGSGSLGIEALSRGMDSAVFVDKHPKAVQTIYANLKMLKLEEQAEVFRADAYRAIQAAAKRGLEFDLILLDPPFRKVDYEKLLHEIIRLRLIAPTGIVYCEHDPADVLSELHTGFTLLRQEDYGGSIAVTIYRKN</sequence>
<dbReference type="SUPFAM" id="SSF53335">
    <property type="entry name" value="S-adenosyl-L-methionine-dependent methyltransferases"/>
    <property type="match status" value="1"/>
</dbReference>
<dbReference type="PANTHER" id="PTHR43542">
    <property type="entry name" value="METHYLTRANSFERASE"/>
    <property type="match status" value="1"/>
</dbReference>
<protein>
    <submittedName>
        <fullName evidence="3">16S rRNA (Guanine(966)-N(2))-methyltransferase RsmD</fullName>
        <ecNumber evidence="3">2.1.1.171</ecNumber>
    </submittedName>
</protein>
<evidence type="ECO:0000313" key="4">
    <source>
        <dbReference type="Proteomes" id="UP001595279"/>
    </source>
</evidence>
<dbReference type="InterPro" id="IPR029063">
    <property type="entry name" value="SAM-dependent_MTases_sf"/>
</dbReference>
<gene>
    <name evidence="3" type="primary">rsmD</name>
    <name evidence="3" type="ORF">ACFOGI_08150</name>
</gene>
<keyword evidence="2 3" id="KW-0808">Transferase</keyword>
<dbReference type="EMBL" id="JBHRSA010000034">
    <property type="protein sequence ID" value="MFC3040224.1"/>
    <property type="molecule type" value="Genomic_DNA"/>
</dbReference>
<evidence type="ECO:0000256" key="1">
    <source>
        <dbReference type="ARBA" id="ARBA00022603"/>
    </source>
</evidence>
<evidence type="ECO:0000313" key="3">
    <source>
        <dbReference type="EMBL" id="MFC3040224.1"/>
    </source>
</evidence>
<name>A0ABV7CV59_9BACI</name>